<name>A0A562JCY0_9BACI</name>
<accession>A0A562JCY0</accession>
<gene>
    <name evidence="2" type="ORF">IQ19_04465</name>
</gene>
<keyword evidence="3" id="KW-1185">Reference proteome</keyword>
<dbReference type="GeneID" id="65405557"/>
<dbReference type="EMBL" id="VLKI01000018">
    <property type="protein sequence ID" value="TWH81046.1"/>
    <property type="molecule type" value="Genomic_DNA"/>
</dbReference>
<dbReference type="Gene3D" id="3.30.1490.480">
    <property type="entry name" value="Endolytic murein transglycosylase"/>
    <property type="match status" value="1"/>
</dbReference>
<comment type="caution">
    <text evidence="2">The sequence shown here is derived from an EMBL/GenBank/DDBJ whole genome shotgun (WGS) entry which is preliminary data.</text>
</comment>
<dbReference type="Proteomes" id="UP000318667">
    <property type="component" value="Unassembled WGS sequence"/>
</dbReference>
<sequence>MNKRNTRAFAFGVLISVLIMGSAYFFNTDDLPADAKLDESSAKEFLIREGYIVLTEEEHASLLEPLHEDSKETAANSEEQTEKHPPESPTAYHLKIASGMTPREIAEQLEKENIVDDAAEFSNYLDEYGYSKKVQLGTFELNNQMSYKDIAKKITKS</sequence>
<feature type="region of interest" description="Disordered" evidence="1">
    <location>
        <begin position="62"/>
        <end position="91"/>
    </location>
</feature>
<reference evidence="2 3" key="1">
    <citation type="journal article" date="2015" name="Stand. Genomic Sci.">
        <title>Genomic Encyclopedia of Bacterial and Archaeal Type Strains, Phase III: the genomes of soil and plant-associated and newly described type strains.</title>
        <authorList>
            <person name="Whitman W.B."/>
            <person name="Woyke T."/>
            <person name="Klenk H.P."/>
            <person name="Zhou Y."/>
            <person name="Lilburn T.G."/>
            <person name="Beck B.J."/>
            <person name="De Vos P."/>
            <person name="Vandamme P."/>
            <person name="Eisen J.A."/>
            <person name="Garrity G."/>
            <person name="Hugenholtz P."/>
            <person name="Kyrpides N.C."/>
        </authorList>
    </citation>
    <scope>NUCLEOTIDE SEQUENCE [LARGE SCALE GENOMIC DNA]</scope>
    <source>
        <strain evidence="2 3">CGMCC 1.10115</strain>
    </source>
</reference>
<dbReference type="AlphaFoldDB" id="A0A562JCY0"/>
<dbReference type="OrthoDB" id="2138957at2"/>
<evidence type="ECO:0000256" key="1">
    <source>
        <dbReference type="SAM" id="MobiDB-lite"/>
    </source>
</evidence>
<proteinExistence type="predicted"/>
<evidence type="ECO:0000313" key="2">
    <source>
        <dbReference type="EMBL" id="TWH81046.1"/>
    </source>
</evidence>
<dbReference type="RefSeq" id="WP_144544991.1">
    <property type="nucleotide sequence ID" value="NZ_CBCSDC010000020.1"/>
</dbReference>
<organism evidence="2 3">
    <name type="scientific">Cytobacillus oceanisediminis</name>
    <dbReference type="NCBI Taxonomy" id="665099"/>
    <lineage>
        <taxon>Bacteria</taxon>
        <taxon>Bacillati</taxon>
        <taxon>Bacillota</taxon>
        <taxon>Bacilli</taxon>
        <taxon>Bacillales</taxon>
        <taxon>Bacillaceae</taxon>
        <taxon>Cytobacillus</taxon>
    </lineage>
</organism>
<protein>
    <submittedName>
        <fullName evidence="2">YceG-like family protein</fullName>
    </submittedName>
</protein>
<evidence type="ECO:0000313" key="3">
    <source>
        <dbReference type="Proteomes" id="UP000318667"/>
    </source>
</evidence>
<feature type="compositionally biased region" description="Basic and acidic residues" evidence="1">
    <location>
        <begin position="62"/>
        <end position="72"/>
    </location>
</feature>